<dbReference type="Pfam" id="PF00448">
    <property type="entry name" value="SRP54"/>
    <property type="match status" value="1"/>
</dbReference>
<sequence>MLKFFLRRSTTENKAKTEQAVRRSRQTFFGQMTGLFRRQNIDDALWDELEELLISADVGVATTFKLIERLRDQIRDRRVSDPQDALALLKEEMLYLVDFKDTNQALEVDEKPLVILMVGINGVGKTTSIAKLTKLYQEEGKSVLIGAADTFRAAAIDQIQGADPSAVAFDTLQAARARNVDVVIIDTAGRLHTKFNLMEELKKMQRVLSRQGVDSQRVLLTIDATTGQNGLFQARAFTEAVDCEGVLLAKVDSSSKGGVVFAIADELDLPVLFIGTGEQPDDLAPFDPESFVESLFADPDQ</sequence>
<dbReference type="GO" id="GO:0005525">
    <property type="term" value="F:GTP binding"/>
    <property type="evidence" value="ECO:0007669"/>
    <property type="project" value="UniProtKB-KW"/>
</dbReference>
<dbReference type="AlphaFoldDB" id="A0AA35RBN0"/>
<dbReference type="HAMAP" id="MF_00920">
    <property type="entry name" value="FtsY"/>
    <property type="match status" value="1"/>
</dbReference>
<dbReference type="SMART" id="SM00963">
    <property type="entry name" value="SRP54_N"/>
    <property type="match status" value="1"/>
</dbReference>
<proteinExistence type="inferred from homology"/>
<dbReference type="PANTHER" id="PTHR43134">
    <property type="entry name" value="SIGNAL RECOGNITION PARTICLE RECEPTOR SUBUNIT ALPHA"/>
    <property type="match status" value="1"/>
</dbReference>
<name>A0AA35RBN0_GEOBA</name>
<evidence type="ECO:0000256" key="2">
    <source>
        <dbReference type="ARBA" id="ARBA00008531"/>
    </source>
</evidence>
<evidence type="ECO:0000256" key="4">
    <source>
        <dbReference type="ARBA" id="ARBA00022490"/>
    </source>
</evidence>
<dbReference type="SMART" id="SM00962">
    <property type="entry name" value="SRP54"/>
    <property type="match status" value="1"/>
</dbReference>
<dbReference type="GO" id="GO:0006614">
    <property type="term" value="P:SRP-dependent cotranslational protein targeting to membrane"/>
    <property type="evidence" value="ECO:0007669"/>
    <property type="project" value="InterPro"/>
</dbReference>
<gene>
    <name evidence="11" type="ORF">GBAR_LOCUS5376</name>
</gene>
<comment type="caution">
    <text evidence="11">The sequence shown here is derived from an EMBL/GenBank/DDBJ whole genome shotgun (WGS) entry which is preliminary data.</text>
</comment>
<dbReference type="GO" id="GO:0005047">
    <property type="term" value="F:signal recognition particle binding"/>
    <property type="evidence" value="ECO:0007669"/>
    <property type="project" value="TreeGrafter"/>
</dbReference>
<dbReference type="InterPro" id="IPR000897">
    <property type="entry name" value="SRP54_GTPase_dom"/>
</dbReference>
<dbReference type="SUPFAM" id="SSF52540">
    <property type="entry name" value="P-loop containing nucleoside triphosphate hydrolases"/>
    <property type="match status" value="1"/>
</dbReference>
<keyword evidence="3" id="KW-1003">Cell membrane</keyword>
<evidence type="ECO:0000256" key="7">
    <source>
        <dbReference type="ARBA" id="ARBA00023134"/>
    </source>
</evidence>
<accession>A0AA35RBN0</accession>
<dbReference type="Pfam" id="PF02881">
    <property type="entry name" value="SRP54_N"/>
    <property type="match status" value="1"/>
</dbReference>
<evidence type="ECO:0000256" key="8">
    <source>
        <dbReference type="ARBA" id="ARBA00023136"/>
    </source>
</evidence>
<keyword evidence="4" id="KW-0963">Cytoplasm</keyword>
<evidence type="ECO:0000313" key="11">
    <source>
        <dbReference type="EMBL" id="CAI8007788.1"/>
    </source>
</evidence>
<dbReference type="Proteomes" id="UP001174909">
    <property type="component" value="Unassembled WGS sequence"/>
</dbReference>
<keyword evidence="8" id="KW-0472">Membrane</keyword>
<evidence type="ECO:0000256" key="3">
    <source>
        <dbReference type="ARBA" id="ARBA00022475"/>
    </source>
</evidence>
<dbReference type="PANTHER" id="PTHR43134:SF1">
    <property type="entry name" value="SIGNAL RECOGNITION PARTICLE RECEPTOR SUBUNIT ALPHA"/>
    <property type="match status" value="1"/>
</dbReference>
<dbReference type="Gene3D" id="1.20.120.140">
    <property type="entry name" value="Signal recognition particle SRP54, nucleotide-binding domain"/>
    <property type="match status" value="1"/>
</dbReference>
<dbReference type="Gene3D" id="3.40.50.300">
    <property type="entry name" value="P-loop containing nucleotide triphosphate hydrolases"/>
    <property type="match status" value="1"/>
</dbReference>
<dbReference type="PROSITE" id="PS00300">
    <property type="entry name" value="SRP54"/>
    <property type="match status" value="1"/>
</dbReference>
<evidence type="ECO:0000256" key="1">
    <source>
        <dbReference type="ARBA" id="ARBA00004413"/>
    </source>
</evidence>
<comment type="subcellular location">
    <subcellularLocation>
        <location evidence="1">Cell membrane</location>
        <topology evidence="1">Peripheral membrane protein</topology>
        <orientation evidence="1">Cytoplasmic side</orientation>
    </subcellularLocation>
</comment>
<dbReference type="GO" id="GO:0003924">
    <property type="term" value="F:GTPase activity"/>
    <property type="evidence" value="ECO:0007669"/>
    <property type="project" value="TreeGrafter"/>
</dbReference>
<keyword evidence="6" id="KW-0378">Hydrolase</keyword>
<evidence type="ECO:0000256" key="9">
    <source>
        <dbReference type="ARBA" id="ARBA00023170"/>
    </source>
</evidence>
<evidence type="ECO:0000313" key="12">
    <source>
        <dbReference type="Proteomes" id="UP001174909"/>
    </source>
</evidence>
<evidence type="ECO:0000256" key="5">
    <source>
        <dbReference type="ARBA" id="ARBA00022741"/>
    </source>
</evidence>
<dbReference type="InterPro" id="IPR042101">
    <property type="entry name" value="SRP54_N_sf"/>
</dbReference>
<dbReference type="InterPro" id="IPR013822">
    <property type="entry name" value="Signal_recog_particl_SRP54_hlx"/>
</dbReference>
<dbReference type="EMBL" id="CASHTH010000800">
    <property type="protein sequence ID" value="CAI8007788.1"/>
    <property type="molecule type" value="Genomic_DNA"/>
</dbReference>
<dbReference type="GO" id="GO:0005886">
    <property type="term" value="C:plasma membrane"/>
    <property type="evidence" value="ECO:0007669"/>
    <property type="project" value="UniProtKB-SubCell"/>
</dbReference>
<feature type="domain" description="SRP54-type proteins GTP-binding" evidence="10">
    <location>
        <begin position="270"/>
        <end position="283"/>
    </location>
</feature>
<protein>
    <submittedName>
        <fullName evidence="11">Signal recognition particle receptor FtsY</fullName>
    </submittedName>
</protein>
<keyword evidence="5" id="KW-0547">Nucleotide-binding</keyword>
<keyword evidence="7" id="KW-0342">GTP-binding</keyword>
<evidence type="ECO:0000259" key="10">
    <source>
        <dbReference type="PROSITE" id="PS00300"/>
    </source>
</evidence>
<dbReference type="InterPro" id="IPR036225">
    <property type="entry name" value="SRP/SRP_N"/>
</dbReference>
<dbReference type="FunFam" id="1.20.120.140:FF:000002">
    <property type="entry name" value="Signal recognition particle receptor FtsY"/>
    <property type="match status" value="1"/>
</dbReference>
<keyword evidence="9 11" id="KW-0675">Receptor</keyword>
<reference evidence="11" key="1">
    <citation type="submission" date="2023-03" db="EMBL/GenBank/DDBJ databases">
        <authorList>
            <person name="Steffen K."/>
            <person name="Cardenas P."/>
        </authorList>
    </citation>
    <scope>NUCLEOTIDE SEQUENCE</scope>
</reference>
<comment type="similarity">
    <text evidence="2">Belongs to the GTP-binding SRP family.</text>
</comment>
<dbReference type="GO" id="GO:0005737">
    <property type="term" value="C:cytoplasm"/>
    <property type="evidence" value="ECO:0007669"/>
    <property type="project" value="UniProtKB-ARBA"/>
</dbReference>
<dbReference type="SUPFAM" id="SSF47364">
    <property type="entry name" value="Domain of the SRP/SRP receptor G-proteins"/>
    <property type="match status" value="1"/>
</dbReference>
<dbReference type="NCBIfam" id="TIGR00064">
    <property type="entry name" value="ftsY"/>
    <property type="match status" value="1"/>
</dbReference>
<dbReference type="SMART" id="SM00382">
    <property type="entry name" value="AAA"/>
    <property type="match status" value="1"/>
</dbReference>
<dbReference type="InterPro" id="IPR003593">
    <property type="entry name" value="AAA+_ATPase"/>
</dbReference>
<dbReference type="InterPro" id="IPR004390">
    <property type="entry name" value="SR_rcpt_FtsY"/>
</dbReference>
<evidence type="ECO:0000256" key="6">
    <source>
        <dbReference type="ARBA" id="ARBA00022801"/>
    </source>
</evidence>
<keyword evidence="12" id="KW-1185">Reference proteome</keyword>
<dbReference type="InterPro" id="IPR027417">
    <property type="entry name" value="P-loop_NTPase"/>
</dbReference>
<organism evidence="11 12">
    <name type="scientific">Geodia barretti</name>
    <name type="common">Barrett's horny sponge</name>
    <dbReference type="NCBI Taxonomy" id="519541"/>
    <lineage>
        <taxon>Eukaryota</taxon>
        <taxon>Metazoa</taxon>
        <taxon>Porifera</taxon>
        <taxon>Demospongiae</taxon>
        <taxon>Heteroscleromorpha</taxon>
        <taxon>Tetractinellida</taxon>
        <taxon>Astrophorina</taxon>
        <taxon>Geodiidae</taxon>
        <taxon>Geodia</taxon>
    </lineage>
</organism>